<dbReference type="AlphaFoldDB" id="A0A6J5XXD1"/>
<dbReference type="OrthoDB" id="1700403at2759"/>
<evidence type="ECO:0000313" key="2">
    <source>
        <dbReference type="Proteomes" id="UP000507245"/>
    </source>
</evidence>
<sequence length="52" mass="5809">MFVSVQNPKTHFLAGSSSKPMHQCLLNISPSNLHSTLQGKEKLTSYRRPLVV</sequence>
<gene>
    <name evidence="1" type="ORF">ORAREDHAP_LOCUS45343</name>
</gene>
<dbReference type="EMBL" id="CAEKKB010000007">
    <property type="protein sequence ID" value="CAB4318339.1"/>
    <property type="molecule type" value="Genomic_DNA"/>
</dbReference>
<keyword evidence="2" id="KW-1185">Reference proteome</keyword>
<proteinExistence type="predicted"/>
<accession>A0A6J5XXD1</accession>
<name>A0A6J5XXD1_PRUAR</name>
<protein>
    <submittedName>
        <fullName evidence="1">Uncharacterized protein</fullName>
    </submittedName>
</protein>
<organism evidence="1 2">
    <name type="scientific">Prunus armeniaca</name>
    <name type="common">Apricot</name>
    <name type="synonym">Armeniaca vulgaris</name>
    <dbReference type="NCBI Taxonomy" id="36596"/>
    <lineage>
        <taxon>Eukaryota</taxon>
        <taxon>Viridiplantae</taxon>
        <taxon>Streptophyta</taxon>
        <taxon>Embryophyta</taxon>
        <taxon>Tracheophyta</taxon>
        <taxon>Spermatophyta</taxon>
        <taxon>Magnoliopsida</taxon>
        <taxon>eudicotyledons</taxon>
        <taxon>Gunneridae</taxon>
        <taxon>Pentapetalae</taxon>
        <taxon>rosids</taxon>
        <taxon>fabids</taxon>
        <taxon>Rosales</taxon>
        <taxon>Rosaceae</taxon>
        <taxon>Amygdaloideae</taxon>
        <taxon>Amygdaleae</taxon>
        <taxon>Prunus</taxon>
    </lineage>
</organism>
<reference evidence="2" key="1">
    <citation type="journal article" date="2020" name="Genome Biol.">
        <title>Gamete binning: chromosome-level and haplotype-resolved genome assembly enabled by high-throughput single-cell sequencing of gamete genomes.</title>
        <authorList>
            <person name="Campoy J.A."/>
            <person name="Sun H."/>
            <person name="Goel M."/>
            <person name="Jiao W.-B."/>
            <person name="Folz-Donahue K."/>
            <person name="Wang N."/>
            <person name="Rubio M."/>
            <person name="Liu C."/>
            <person name="Kukat C."/>
            <person name="Ruiz D."/>
            <person name="Huettel B."/>
            <person name="Schneeberger K."/>
        </authorList>
    </citation>
    <scope>NUCLEOTIDE SEQUENCE [LARGE SCALE GENOMIC DNA]</scope>
    <source>
        <strain evidence="2">cv. Rojo Pasion</strain>
    </source>
</reference>
<evidence type="ECO:0000313" key="1">
    <source>
        <dbReference type="EMBL" id="CAB4318339.1"/>
    </source>
</evidence>
<dbReference type="Proteomes" id="UP000507245">
    <property type="component" value="Unassembled WGS sequence"/>
</dbReference>